<proteinExistence type="predicted"/>
<name>A0A7I9XYT9_9MYCO</name>
<evidence type="ECO:0000256" key="3">
    <source>
        <dbReference type="SAM" id="MobiDB-lite"/>
    </source>
</evidence>
<dbReference type="GO" id="GO:0016020">
    <property type="term" value="C:membrane"/>
    <property type="evidence" value="ECO:0007669"/>
    <property type="project" value="UniProtKB-SubCell"/>
</dbReference>
<dbReference type="AlphaFoldDB" id="A0A7I9XYT9"/>
<keyword evidence="2 4" id="KW-0472">Membrane</keyword>
<dbReference type="RefSeq" id="WP_163757379.1">
    <property type="nucleotide sequence ID" value="NZ_BLKW01000004.1"/>
</dbReference>
<evidence type="ECO:0000256" key="4">
    <source>
        <dbReference type="SAM" id="Phobius"/>
    </source>
</evidence>
<reference evidence="5 6" key="1">
    <citation type="journal article" date="2019" name="Emerg. Microbes Infect.">
        <title>Comprehensive subspecies identification of 175 nontuberculous mycobacteria species based on 7547 genomic profiles.</title>
        <authorList>
            <person name="Matsumoto Y."/>
            <person name="Kinjo T."/>
            <person name="Motooka D."/>
            <person name="Nabeya D."/>
            <person name="Jung N."/>
            <person name="Uechi K."/>
            <person name="Horii T."/>
            <person name="Iida T."/>
            <person name="Fujita J."/>
            <person name="Nakamura S."/>
        </authorList>
    </citation>
    <scope>NUCLEOTIDE SEQUENCE [LARGE SCALE GENOMIC DNA]</scope>
    <source>
        <strain evidence="5 6">JCM 17322</strain>
    </source>
</reference>
<comment type="subcellular location">
    <subcellularLocation>
        <location evidence="1">Membrane</location>
    </subcellularLocation>
</comment>
<keyword evidence="6" id="KW-1185">Reference proteome</keyword>
<sequence length="188" mass="19851">MTKQPHTGHAGTNDENAATQRTTAARRRVNWAHLVVSAVLPGLALLLAVVAGVLKWADSSIREADLARLESVAAARQTTNALLSFRSDTVDRDVAAARDRLTGGFRETYTQVTQDVLIPNAKEKHISAVAGIPAAAAVSATENHAVVLVFVDQTVIAGTSPPAHATSSVRVTLDKVGGRWLVSGFDQL</sequence>
<evidence type="ECO:0000313" key="5">
    <source>
        <dbReference type="EMBL" id="GFG74968.1"/>
    </source>
</evidence>
<gene>
    <name evidence="5" type="ORF">MBOT_23330</name>
</gene>
<evidence type="ECO:0000313" key="6">
    <source>
        <dbReference type="Proteomes" id="UP000465361"/>
    </source>
</evidence>
<feature type="transmembrane region" description="Helical" evidence="4">
    <location>
        <begin position="31"/>
        <end position="54"/>
    </location>
</feature>
<dbReference type="Proteomes" id="UP000465361">
    <property type="component" value="Unassembled WGS sequence"/>
</dbReference>
<dbReference type="PANTHER" id="PTHR37042">
    <property type="entry name" value="OUTER MEMBRANE PROTEIN RV1973"/>
    <property type="match status" value="1"/>
</dbReference>
<keyword evidence="4" id="KW-1133">Transmembrane helix</keyword>
<accession>A0A7I9XYT9</accession>
<keyword evidence="4" id="KW-0812">Transmembrane</keyword>
<organism evidence="5 6">
    <name type="scientific">Mycobacterium botniense</name>
    <dbReference type="NCBI Taxonomy" id="84962"/>
    <lineage>
        <taxon>Bacteria</taxon>
        <taxon>Bacillati</taxon>
        <taxon>Actinomycetota</taxon>
        <taxon>Actinomycetes</taxon>
        <taxon>Mycobacteriales</taxon>
        <taxon>Mycobacteriaceae</taxon>
        <taxon>Mycobacterium</taxon>
    </lineage>
</organism>
<comment type="caution">
    <text evidence="5">The sequence shown here is derived from an EMBL/GenBank/DDBJ whole genome shotgun (WGS) entry which is preliminary data.</text>
</comment>
<feature type="region of interest" description="Disordered" evidence="3">
    <location>
        <begin position="1"/>
        <end position="22"/>
    </location>
</feature>
<dbReference type="PANTHER" id="PTHR37042:SF4">
    <property type="entry name" value="OUTER MEMBRANE PROTEIN RV1973"/>
    <property type="match status" value="1"/>
</dbReference>
<protein>
    <submittedName>
        <fullName evidence="5">Outer membrane protein</fullName>
    </submittedName>
</protein>
<evidence type="ECO:0000256" key="1">
    <source>
        <dbReference type="ARBA" id="ARBA00004370"/>
    </source>
</evidence>
<dbReference type="EMBL" id="BLKW01000004">
    <property type="protein sequence ID" value="GFG74968.1"/>
    <property type="molecule type" value="Genomic_DNA"/>
</dbReference>
<evidence type="ECO:0000256" key="2">
    <source>
        <dbReference type="ARBA" id="ARBA00023136"/>
    </source>
</evidence>